<comment type="caution">
    <text evidence="1">The sequence shown here is derived from an EMBL/GenBank/DDBJ whole genome shotgun (WGS) entry which is preliminary data.</text>
</comment>
<dbReference type="EMBL" id="BAAALF010000034">
    <property type="protein sequence ID" value="GAA1233975.1"/>
    <property type="molecule type" value="Genomic_DNA"/>
</dbReference>
<reference evidence="1 2" key="1">
    <citation type="journal article" date="2019" name="Int. J. Syst. Evol. Microbiol.">
        <title>The Global Catalogue of Microorganisms (GCM) 10K type strain sequencing project: providing services to taxonomists for standard genome sequencing and annotation.</title>
        <authorList>
            <consortium name="The Broad Institute Genomics Platform"/>
            <consortium name="The Broad Institute Genome Sequencing Center for Infectious Disease"/>
            <person name="Wu L."/>
            <person name="Ma J."/>
        </authorList>
    </citation>
    <scope>NUCLEOTIDE SEQUENCE [LARGE SCALE GENOMIC DNA]</scope>
    <source>
        <strain evidence="1 2">JCM 13004</strain>
    </source>
</reference>
<dbReference type="RefSeq" id="WP_344441518.1">
    <property type="nucleotide sequence ID" value="NZ_BAAALF010000034.1"/>
</dbReference>
<sequence>MPVPHLIVGPTGSGKKSHTIEELIAAEKRACGPTVAIWGIEPGGSRLAGLDRTVGADQAVQLLTEAAAIAAERLGRGREHEPTAAEPRIRIVIDGAEPVLCQDEAAHLLKVLALTGRKGSVETVLAVSDSSLQSWPYGLRHGPVTELHRRPRTT</sequence>
<name>A0ABN1W5V7_9ACTN</name>
<evidence type="ECO:0000313" key="1">
    <source>
        <dbReference type="EMBL" id="GAA1233975.1"/>
    </source>
</evidence>
<accession>A0ABN1W5V7</accession>
<proteinExistence type="predicted"/>
<gene>
    <name evidence="1" type="ORF">GCM10009665_25320</name>
</gene>
<keyword evidence="2" id="KW-1185">Reference proteome</keyword>
<dbReference type="InterPro" id="IPR027417">
    <property type="entry name" value="P-loop_NTPase"/>
</dbReference>
<dbReference type="Gene3D" id="3.40.50.300">
    <property type="entry name" value="P-loop containing nucleotide triphosphate hydrolases"/>
    <property type="match status" value="1"/>
</dbReference>
<protein>
    <submittedName>
        <fullName evidence="1">Uncharacterized protein</fullName>
    </submittedName>
</protein>
<dbReference type="Proteomes" id="UP001500037">
    <property type="component" value="Unassembled WGS sequence"/>
</dbReference>
<evidence type="ECO:0000313" key="2">
    <source>
        <dbReference type="Proteomes" id="UP001500037"/>
    </source>
</evidence>
<organism evidence="1 2">
    <name type="scientific">Kitasatospora nipponensis</name>
    <dbReference type="NCBI Taxonomy" id="258049"/>
    <lineage>
        <taxon>Bacteria</taxon>
        <taxon>Bacillati</taxon>
        <taxon>Actinomycetota</taxon>
        <taxon>Actinomycetes</taxon>
        <taxon>Kitasatosporales</taxon>
        <taxon>Streptomycetaceae</taxon>
        <taxon>Kitasatospora</taxon>
    </lineage>
</organism>